<protein>
    <submittedName>
        <fullName evidence="1">SMI1/KNR4 family protein</fullName>
    </submittedName>
</protein>
<reference evidence="1" key="1">
    <citation type="submission" date="2024-12" db="EMBL/GenBank/DDBJ databases">
        <authorList>
            <person name="Wu N."/>
        </authorList>
    </citation>
    <scope>NUCLEOTIDE SEQUENCE</scope>
    <source>
        <strain evidence="1">P15</strain>
    </source>
</reference>
<dbReference type="EMBL" id="JBJURJ010000016">
    <property type="protein sequence ID" value="MFM9331032.1"/>
    <property type="molecule type" value="Genomic_DNA"/>
</dbReference>
<proteinExistence type="predicted"/>
<accession>A0ACC7P9K3</accession>
<evidence type="ECO:0000313" key="2">
    <source>
        <dbReference type="Proteomes" id="UP001631969"/>
    </source>
</evidence>
<evidence type="ECO:0000313" key="1">
    <source>
        <dbReference type="EMBL" id="MFM9331032.1"/>
    </source>
</evidence>
<name>A0ACC7P9K3_9BACL</name>
<gene>
    <name evidence="1" type="ORF">ACI1P1_22320</name>
</gene>
<dbReference type="Proteomes" id="UP001631969">
    <property type="component" value="Unassembled WGS sequence"/>
</dbReference>
<sequence length="227" mass="26399">MTELLVTEMIERLAKLGFTQSEEKIDEKRLKKLEKHYKLSIPELYRHFLLLYENGSPEYDIQYRAIESVPRADKDNMLSFGSFLVAVDGSDSLEQHMKDYYERMPSSLLPIAADLTGNLICMGLSGAAEGRIYYWDHENELAAKIMLQMDLKGITSIDDYWENLYVVADSFMDFIRSLRMEEAAEIKKVSAVIVRESMREGFIESMKLAREKLEAEEKKKKEKRKSK</sequence>
<comment type="caution">
    <text evidence="1">The sequence shown here is derived from an EMBL/GenBank/DDBJ whole genome shotgun (WGS) entry which is preliminary data.</text>
</comment>
<organism evidence="1 2">
    <name type="scientific">Paenibacillus mesotrionivorans</name>
    <dbReference type="NCBI Taxonomy" id="3160968"/>
    <lineage>
        <taxon>Bacteria</taxon>
        <taxon>Bacillati</taxon>
        <taxon>Bacillota</taxon>
        <taxon>Bacilli</taxon>
        <taxon>Bacillales</taxon>
        <taxon>Paenibacillaceae</taxon>
        <taxon>Paenibacillus</taxon>
    </lineage>
</organism>
<keyword evidence="2" id="KW-1185">Reference proteome</keyword>